<evidence type="ECO:0000313" key="1">
    <source>
        <dbReference type="EMBL" id="MZK41149.1"/>
    </source>
</evidence>
<dbReference type="AlphaFoldDB" id="A0A6L8RXX5"/>
<evidence type="ECO:0000313" key="2">
    <source>
        <dbReference type="Proteomes" id="UP000472916"/>
    </source>
</evidence>
<sequence>MENKTLKLLTNTETIRELKILFQKFPKVFQKLEIIELYLSTSTNEEFIHSYTLLQKNSSLDYKKIKLSRAQSIINSFLTGSQKSGYIQPIGKELFLKTFLKRYPSPQFLHLGEKTWTSSLLTEYIQLKYFCTITPDSIRKALASLKKYLKTLPASLDLIYLKYLRKKIDNKASYNFIYFYQLHYAYYPLTKNNGSTFNYSRKNTFVGCIYGKGQDNQTVAYRRKPYFQYSYNDLNQIINLNYYFNIPINSGLILLPDTLDTKKIVKDWYFWYFSQDKTPPKYHLFFIPENGYSLLDLDDFNDFHSLMLRPMKNCGIKYFKKILSANVCNYFFSGYISYSQNSSLNNEPKTFKKIPPT</sequence>
<dbReference type="Proteomes" id="UP000472916">
    <property type="component" value="Unassembled WGS sequence"/>
</dbReference>
<reference evidence="1 2" key="1">
    <citation type="journal article" date="2019" name="Nat. Med.">
        <title>A library of human gut bacterial isolates paired with longitudinal multiomics data enables mechanistic microbiome research.</title>
        <authorList>
            <person name="Poyet M."/>
            <person name="Groussin M."/>
            <person name="Gibbons S.M."/>
            <person name="Avila-Pacheco J."/>
            <person name="Jiang X."/>
            <person name="Kearney S.M."/>
            <person name="Perrotta A.R."/>
            <person name="Berdy B."/>
            <person name="Zhao S."/>
            <person name="Lieberman T.D."/>
            <person name="Swanson P.K."/>
            <person name="Smith M."/>
            <person name="Roesemann S."/>
            <person name="Alexander J.E."/>
            <person name="Rich S.A."/>
            <person name="Livny J."/>
            <person name="Vlamakis H."/>
            <person name="Clish C."/>
            <person name="Bullock K."/>
            <person name="Deik A."/>
            <person name="Scott J."/>
            <person name="Pierce K.A."/>
            <person name="Xavier R.J."/>
            <person name="Alm E.J."/>
        </authorList>
    </citation>
    <scope>NUCLEOTIDE SEQUENCE [LARGE SCALE GENOMIC DNA]</scope>
    <source>
        <strain evidence="1 2">BIOML-A6</strain>
    </source>
</reference>
<accession>A0A6L8RXX5</accession>
<comment type="caution">
    <text evidence="1">The sequence shown here is derived from an EMBL/GenBank/DDBJ whole genome shotgun (WGS) entry which is preliminary data.</text>
</comment>
<protein>
    <submittedName>
        <fullName evidence="1">Uncharacterized protein</fullName>
    </submittedName>
</protein>
<proteinExistence type="predicted"/>
<name>A0A6L8RXX5_9FIRM</name>
<gene>
    <name evidence="1" type="ORF">GT528_05365</name>
</gene>
<organism evidence="1 2">
    <name type="scientific">Dorea longicatena</name>
    <dbReference type="NCBI Taxonomy" id="88431"/>
    <lineage>
        <taxon>Bacteria</taxon>
        <taxon>Bacillati</taxon>
        <taxon>Bacillota</taxon>
        <taxon>Clostridia</taxon>
        <taxon>Lachnospirales</taxon>
        <taxon>Lachnospiraceae</taxon>
        <taxon>Dorea</taxon>
    </lineage>
</organism>
<dbReference type="EMBL" id="WWSC01000005">
    <property type="protein sequence ID" value="MZK41149.1"/>
    <property type="molecule type" value="Genomic_DNA"/>
</dbReference>
<dbReference type="RefSeq" id="WP_055303543.1">
    <property type="nucleotide sequence ID" value="NZ_JBCPDX010000001.1"/>
</dbReference>